<reference evidence="3" key="1">
    <citation type="journal article" date="2019" name="Int. J. Syst. Evol. Microbiol.">
        <title>The Global Catalogue of Microorganisms (GCM) 10K type strain sequencing project: providing services to taxonomists for standard genome sequencing and annotation.</title>
        <authorList>
            <consortium name="The Broad Institute Genomics Platform"/>
            <consortium name="The Broad Institute Genome Sequencing Center for Infectious Disease"/>
            <person name="Wu L."/>
            <person name="Ma J."/>
        </authorList>
    </citation>
    <scope>NUCLEOTIDE SEQUENCE [LARGE SCALE GENOMIC DNA]</scope>
    <source>
        <strain evidence="3">CCUG 57401</strain>
    </source>
</reference>
<organism evidence="2 3">
    <name type="scientific">Caenimonas terrae</name>
    <dbReference type="NCBI Taxonomy" id="696074"/>
    <lineage>
        <taxon>Bacteria</taxon>
        <taxon>Pseudomonadati</taxon>
        <taxon>Pseudomonadota</taxon>
        <taxon>Betaproteobacteria</taxon>
        <taxon>Burkholderiales</taxon>
        <taxon>Comamonadaceae</taxon>
        <taxon>Caenimonas</taxon>
    </lineage>
</organism>
<protein>
    <submittedName>
        <fullName evidence="2">Aspartate carbamoyltransferase</fullName>
    </submittedName>
</protein>
<evidence type="ECO:0000313" key="3">
    <source>
        <dbReference type="Proteomes" id="UP001596037"/>
    </source>
</evidence>
<sequence length="170" mass="18255">MNKPFLQMALLALLALPLAAGAADASRQADVARRGGDVMPFSLAATTHVFTRTADGGVQRVVAKHADDRQQVRLVRQHLSELRTQFLHGDFSGPAHIHGDEMPGLAELKAAGPGQIAVDYREVAAGAELRYRTSDPKLVMALHQWFEAQLSDHGADAMAGHHQHGGMGKP</sequence>
<accession>A0ABW0NHV2</accession>
<name>A0ABW0NHV2_9BURK</name>
<keyword evidence="3" id="KW-1185">Reference proteome</keyword>
<dbReference type="Proteomes" id="UP001596037">
    <property type="component" value="Unassembled WGS sequence"/>
</dbReference>
<dbReference type="EMBL" id="JBHSMF010000010">
    <property type="protein sequence ID" value="MFC5500161.1"/>
    <property type="molecule type" value="Genomic_DNA"/>
</dbReference>
<dbReference type="RefSeq" id="WP_376852401.1">
    <property type="nucleotide sequence ID" value="NZ_JBHSMF010000010.1"/>
</dbReference>
<comment type="caution">
    <text evidence="2">The sequence shown here is derived from an EMBL/GenBank/DDBJ whole genome shotgun (WGS) entry which is preliminary data.</text>
</comment>
<evidence type="ECO:0000256" key="1">
    <source>
        <dbReference type="SAM" id="SignalP"/>
    </source>
</evidence>
<feature type="chain" id="PRO_5045928159" evidence="1">
    <location>
        <begin position="23"/>
        <end position="170"/>
    </location>
</feature>
<evidence type="ECO:0000313" key="2">
    <source>
        <dbReference type="EMBL" id="MFC5500161.1"/>
    </source>
</evidence>
<proteinExistence type="predicted"/>
<keyword evidence="1" id="KW-0732">Signal</keyword>
<gene>
    <name evidence="2" type="ORF">ACFPOE_21645</name>
</gene>
<feature type="signal peptide" evidence="1">
    <location>
        <begin position="1"/>
        <end position="22"/>
    </location>
</feature>